<organism evidence="1 2">
    <name type="scientific">Pyropia yezoensis</name>
    <name type="common">Susabi-nori</name>
    <name type="synonym">Porphyra yezoensis</name>
    <dbReference type="NCBI Taxonomy" id="2788"/>
    <lineage>
        <taxon>Eukaryota</taxon>
        <taxon>Rhodophyta</taxon>
        <taxon>Bangiophyceae</taxon>
        <taxon>Bangiales</taxon>
        <taxon>Bangiaceae</taxon>
        <taxon>Pyropia</taxon>
    </lineage>
</organism>
<dbReference type="Proteomes" id="UP000798662">
    <property type="component" value="Chromosome 3"/>
</dbReference>
<proteinExistence type="predicted"/>
<comment type="caution">
    <text evidence="1">The sequence shown here is derived from an EMBL/GenBank/DDBJ whole genome shotgun (WGS) entry which is preliminary data.</text>
</comment>
<sequence length="821" mass="85008">MPPKRGPPGGRARASAPKSARHVPPPSPTEADRLAKDQLRAAAAVGRSTVLPPLGALAARLPSPAGPVGLVPSQYRAGASLAPRGPRSVARPGVTQVACMPAGPAGTALASQSNLSSSFLQQPDFYLRGAATRMAAYQAPGPAWNGNARGTSQGLPGGIAGPSMAPDMMSQPVPFPRPATPPAVPMTPTPPSDIVPPPQSLPRPVTPPPSGATLSSSLPPPGPGPVEYATGQTLPLPEGRAALPAPAIVAPRRSVASLGASTGQGIGIETQYFNVDGTGPPDEGSPPSGPPAPVPDLASPADTGAKPNGPVPRARSTQGVRRRAIVAAPPVPAGAAGSTGNTCSPSPSAPSRRAAGPSRTTRIADGGGAVSSGPPVPSPAPSATQTRRDPSTPGSTINIMGDTPSTDNNGAAKAAPVRALTATITNMGARLDKLEGAVCDTGRRLQTQGAAFESLAKVVSALRTTIIDGFDSMKALRAESTGPANKTSSGDVSGASSGVLPSDQGIVTGRAVRGATPGFSVNSPVASMRDVAAIRQLMNEYLMGTMAWATCNADVYFSGEQCFELMMDKTMEHRKDDATEAENWLMKPFVKPVPAKSRKGKDRVDKVKPFVPLGQVLPHLIEALKKRGATAYFKAIGQSLEKLTAAVALQWYNDDEYTKSLAGQKAMKVAMTANYPYLGSASRIEKGANDGDESTIRCTSGFYALMSSFVRQHLEALIYASQRKPAYVDLSCYASWRVELFRVDGFLKRHKQPHNNMVLLDGDNPKRTNPTGDKDDMYKKIYDAQVAAAKAASASEDDAEAEDAEGAAVTEAVEDEYGGEQ</sequence>
<protein>
    <submittedName>
        <fullName evidence="1">Uncharacterized protein</fullName>
    </submittedName>
</protein>
<accession>A0ACC3CGF6</accession>
<evidence type="ECO:0000313" key="1">
    <source>
        <dbReference type="EMBL" id="KAK1869295.1"/>
    </source>
</evidence>
<evidence type="ECO:0000313" key="2">
    <source>
        <dbReference type="Proteomes" id="UP000798662"/>
    </source>
</evidence>
<keyword evidence="2" id="KW-1185">Reference proteome</keyword>
<dbReference type="EMBL" id="CM020620">
    <property type="protein sequence ID" value="KAK1869295.1"/>
    <property type="molecule type" value="Genomic_DNA"/>
</dbReference>
<gene>
    <name evidence="1" type="ORF">I4F81_011773</name>
</gene>
<reference evidence="1" key="1">
    <citation type="submission" date="2019-11" db="EMBL/GenBank/DDBJ databases">
        <title>Nori genome reveals adaptations in red seaweeds to the harsh intertidal environment.</title>
        <authorList>
            <person name="Wang D."/>
            <person name="Mao Y."/>
        </authorList>
    </citation>
    <scope>NUCLEOTIDE SEQUENCE</scope>
    <source>
        <tissue evidence="1">Gametophyte</tissue>
    </source>
</reference>
<name>A0ACC3CGF6_PYRYE</name>